<feature type="chain" id="PRO_5047452305" description="Preprotein translocase subunit YajC" evidence="2">
    <location>
        <begin position="23"/>
        <end position="202"/>
    </location>
</feature>
<gene>
    <name evidence="3" type="ORF">PYV00_22850</name>
</gene>
<keyword evidence="2" id="KW-0732">Signal</keyword>
<accession>A0ABT5WXD5</accession>
<name>A0ABT5WXD5_9SPHN</name>
<keyword evidence="4" id="KW-1185">Reference proteome</keyword>
<dbReference type="Proteomes" id="UP001216253">
    <property type="component" value="Unassembled WGS sequence"/>
</dbReference>
<feature type="region of interest" description="Disordered" evidence="1">
    <location>
        <begin position="178"/>
        <end position="202"/>
    </location>
</feature>
<evidence type="ECO:0008006" key="5">
    <source>
        <dbReference type="Google" id="ProtNLM"/>
    </source>
</evidence>
<feature type="signal peptide" evidence="2">
    <location>
        <begin position="1"/>
        <end position="22"/>
    </location>
</feature>
<dbReference type="RefSeq" id="WP_275230656.1">
    <property type="nucleotide sequence ID" value="NZ_JARESE010000085.1"/>
</dbReference>
<comment type="caution">
    <text evidence="3">The sequence shown here is derived from an EMBL/GenBank/DDBJ whole genome shotgun (WGS) entry which is preliminary data.</text>
</comment>
<evidence type="ECO:0000313" key="3">
    <source>
        <dbReference type="EMBL" id="MDE8654542.1"/>
    </source>
</evidence>
<organism evidence="3 4">
    <name type="scientific">Novosphingobium album</name>
    <name type="common">ex Liu et al. 2023</name>
    <dbReference type="NCBI Taxonomy" id="3031130"/>
    <lineage>
        <taxon>Bacteria</taxon>
        <taxon>Pseudomonadati</taxon>
        <taxon>Pseudomonadota</taxon>
        <taxon>Alphaproteobacteria</taxon>
        <taxon>Sphingomonadales</taxon>
        <taxon>Sphingomonadaceae</taxon>
        <taxon>Novosphingobium</taxon>
    </lineage>
</organism>
<evidence type="ECO:0000256" key="1">
    <source>
        <dbReference type="SAM" id="MobiDB-lite"/>
    </source>
</evidence>
<sequence>MKKTLIAAILAGASLSPVAALAQGAPAAAAPTPAVGAKVFGPDGAEAGTIEKIEGGNIVVNTGTHRATLPAAAFGNNETGLLISMTKAQLDAAVSAAEAQASASMDSALVADAPIKSSDGVLVGSIQKVEGDNVTVNLAEGNAITLKKEFLMADASGLKLKMSDADFKSAVAAATGSASAQADANAKGGSGEEAAATEPPGN</sequence>
<evidence type="ECO:0000256" key="2">
    <source>
        <dbReference type="SAM" id="SignalP"/>
    </source>
</evidence>
<evidence type="ECO:0000313" key="4">
    <source>
        <dbReference type="Proteomes" id="UP001216253"/>
    </source>
</evidence>
<feature type="compositionally biased region" description="Low complexity" evidence="1">
    <location>
        <begin position="178"/>
        <end position="187"/>
    </location>
</feature>
<reference evidence="3 4" key="1">
    <citation type="submission" date="2023-03" db="EMBL/GenBank/DDBJ databases">
        <title>NovoSphingobium album sp. nov. isolated from polycyclic aromatic hydrocarbons- and heavy-metal polluted soil.</title>
        <authorList>
            <person name="Liu Z."/>
            <person name="Wang K."/>
        </authorList>
    </citation>
    <scope>NUCLEOTIDE SEQUENCE [LARGE SCALE GENOMIC DNA]</scope>
    <source>
        <strain evidence="3 4">H3SJ31-1</strain>
    </source>
</reference>
<proteinExistence type="predicted"/>
<protein>
    <recommendedName>
        <fullName evidence="5">Preprotein translocase subunit YajC</fullName>
    </recommendedName>
</protein>
<dbReference type="EMBL" id="JARESE010000085">
    <property type="protein sequence ID" value="MDE8654542.1"/>
    <property type="molecule type" value="Genomic_DNA"/>
</dbReference>